<gene>
    <name evidence="3" type="primary">gcvH</name>
    <name evidence="6" type="ORF">JGI1_01609</name>
</gene>
<dbReference type="SUPFAM" id="SSF51230">
    <property type="entry name" value="Single hybrid motif"/>
    <property type="match status" value="1"/>
</dbReference>
<proteinExistence type="inferred from homology"/>
<dbReference type="GO" id="GO:0005960">
    <property type="term" value="C:glycine cleavage complex"/>
    <property type="evidence" value="ECO:0007669"/>
    <property type="project" value="InterPro"/>
</dbReference>
<dbReference type="PANTHER" id="PTHR11715">
    <property type="entry name" value="GLYCINE CLEAVAGE SYSTEM H PROTEIN"/>
    <property type="match status" value="1"/>
</dbReference>
<dbReference type="NCBIfam" id="TIGR00527">
    <property type="entry name" value="gcvH"/>
    <property type="match status" value="1"/>
</dbReference>
<protein>
    <recommendedName>
        <fullName evidence="3">Glycine cleavage system H protein</fullName>
    </recommendedName>
</protein>
<dbReference type="CDD" id="cd06848">
    <property type="entry name" value="GCS_H"/>
    <property type="match status" value="1"/>
</dbReference>
<dbReference type="NCBIfam" id="NF002270">
    <property type="entry name" value="PRK01202.1"/>
    <property type="match status" value="1"/>
</dbReference>
<comment type="subunit">
    <text evidence="3">The glycine cleavage system is composed of four proteins: P, T, L and H.</text>
</comment>
<accession>A0A0S4N710</accession>
<reference evidence="7" key="1">
    <citation type="submission" date="2015-11" db="EMBL/GenBank/DDBJ databases">
        <authorList>
            <person name="Varghese N."/>
        </authorList>
    </citation>
    <scope>NUCLEOTIDE SEQUENCE [LARGE SCALE GENOMIC DNA]</scope>
</reference>
<dbReference type="InterPro" id="IPR011053">
    <property type="entry name" value="Single_hybrid_motif"/>
</dbReference>
<comment type="function">
    <text evidence="3">The glycine cleavage system catalyzes the degradation of glycine. The H protein shuttles the methylamine group of glycine from the P protein to the T protein.</text>
</comment>
<keyword evidence="7" id="KW-1185">Reference proteome</keyword>
<dbReference type="Gene3D" id="2.40.50.100">
    <property type="match status" value="1"/>
</dbReference>
<dbReference type="InterPro" id="IPR002930">
    <property type="entry name" value="GCV_H"/>
</dbReference>
<dbReference type="PROSITE" id="PS00189">
    <property type="entry name" value="LIPOYL"/>
    <property type="match status" value="1"/>
</dbReference>
<dbReference type="Pfam" id="PF01597">
    <property type="entry name" value="GCV_H"/>
    <property type="match status" value="1"/>
</dbReference>
<evidence type="ECO:0000256" key="2">
    <source>
        <dbReference type="ARBA" id="ARBA00022823"/>
    </source>
</evidence>
<dbReference type="PANTHER" id="PTHR11715:SF3">
    <property type="entry name" value="GLYCINE CLEAVAGE SYSTEM H PROTEIN-RELATED"/>
    <property type="match status" value="1"/>
</dbReference>
<evidence type="ECO:0000313" key="6">
    <source>
        <dbReference type="EMBL" id="CUU06789.1"/>
    </source>
</evidence>
<dbReference type="HAMAP" id="MF_00272">
    <property type="entry name" value="GcvH"/>
    <property type="match status" value="1"/>
</dbReference>
<dbReference type="GO" id="GO:0005829">
    <property type="term" value="C:cytosol"/>
    <property type="evidence" value="ECO:0007669"/>
    <property type="project" value="TreeGrafter"/>
</dbReference>
<dbReference type="InterPro" id="IPR000089">
    <property type="entry name" value="Biotin_lipoyl"/>
</dbReference>
<evidence type="ECO:0000256" key="1">
    <source>
        <dbReference type="ARBA" id="ARBA00009249"/>
    </source>
</evidence>
<dbReference type="AlphaFoldDB" id="A0A0S4N710"/>
<evidence type="ECO:0000259" key="5">
    <source>
        <dbReference type="PROSITE" id="PS50968"/>
    </source>
</evidence>
<sequence length="127" mass="14323">MQFPENLRYTKEHEWVRVENDSIGVVGITDYAQSELGDIVYVELPQIGKQVKQLEPFGTIEAVKAVSDLFSPLSGEVIEVNEKLKDSPDLINKDPYGEGWIIKIKISDLSELDNLLSAEDYKKLIGK</sequence>
<dbReference type="InterPro" id="IPR033753">
    <property type="entry name" value="GCV_H/Fam206"/>
</dbReference>
<feature type="domain" description="Lipoyl-binding" evidence="5">
    <location>
        <begin position="23"/>
        <end position="105"/>
    </location>
</feature>
<name>A0A0S4N710_9BACT</name>
<dbReference type="GO" id="GO:0009249">
    <property type="term" value="P:protein lipoylation"/>
    <property type="evidence" value="ECO:0007669"/>
    <property type="project" value="TreeGrafter"/>
</dbReference>
<feature type="modified residue" description="N6-lipoyllysine" evidence="3 4">
    <location>
        <position position="64"/>
    </location>
</feature>
<evidence type="ECO:0000256" key="4">
    <source>
        <dbReference type="PIRSR" id="PIRSR617453-50"/>
    </source>
</evidence>
<dbReference type="PROSITE" id="PS50968">
    <property type="entry name" value="BIOTINYL_LIPOYL"/>
    <property type="match status" value="1"/>
</dbReference>
<dbReference type="STRING" id="1643428.GCA_001442855_01575"/>
<dbReference type="InterPro" id="IPR017453">
    <property type="entry name" value="GCV_H_sub"/>
</dbReference>
<dbReference type="GO" id="GO:0019464">
    <property type="term" value="P:glycine decarboxylation via glycine cleavage system"/>
    <property type="evidence" value="ECO:0007669"/>
    <property type="project" value="UniProtKB-UniRule"/>
</dbReference>
<dbReference type="EMBL" id="FAOO01000011">
    <property type="protein sequence ID" value="CUU06789.1"/>
    <property type="molecule type" value="Genomic_DNA"/>
</dbReference>
<dbReference type="RefSeq" id="WP_140945347.1">
    <property type="nucleotide sequence ID" value="NZ_FAOO01000011.1"/>
</dbReference>
<comment type="similarity">
    <text evidence="1 3">Belongs to the GcvH family.</text>
</comment>
<dbReference type="InterPro" id="IPR003016">
    <property type="entry name" value="2-oxoA_DH_lipoyl-BS"/>
</dbReference>
<organism evidence="6 7">
    <name type="scientific">Candidatus Thermokryptus mobilis</name>
    <dbReference type="NCBI Taxonomy" id="1643428"/>
    <lineage>
        <taxon>Bacteria</taxon>
        <taxon>Pseudomonadati</taxon>
        <taxon>Candidatus Kryptoniota</taxon>
        <taxon>Candidatus Thermokryptus</taxon>
    </lineage>
</organism>
<dbReference type="Proteomes" id="UP000320623">
    <property type="component" value="Unassembled WGS sequence"/>
</dbReference>
<dbReference type="OrthoDB" id="9796712at2"/>
<evidence type="ECO:0000313" key="7">
    <source>
        <dbReference type="Proteomes" id="UP000320623"/>
    </source>
</evidence>
<comment type="cofactor">
    <cofactor evidence="3">
        <name>(R)-lipoate</name>
        <dbReference type="ChEBI" id="CHEBI:83088"/>
    </cofactor>
    <text evidence="3">Binds 1 lipoyl cofactor covalently.</text>
</comment>
<keyword evidence="2 3" id="KW-0450">Lipoyl</keyword>
<evidence type="ECO:0000256" key="3">
    <source>
        <dbReference type="HAMAP-Rule" id="MF_00272"/>
    </source>
</evidence>